<evidence type="ECO:0000313" key="3">
    <source>
        <dbReference type="EMBL" id="CAL5135987.1"/>
    </source>
</evidence>
<evidence type="ECO:0000256" key="1">
    <source>
        <dbReference type="SAM" id="Phobius"/>
    </source>
</evidence>
<dbReference type="EMBL" id="CAXLJL010000279">
    <property type="protein sequence ID" value="CAL5135987.1"/>
    <property type="molecule type" value="Genomic_DNA"/>
</dbReference>
<reference evidence="3" key="1">
    <citation type="submission" date="2024-06" db="EMBL/GenBank/DDBJ databases">
        <authorList>
            <person name="Liu X."/>
            <person name="Lenzi L."/>
            <person name="Haldenby T S."/>
            <person name="Uol C."/>
        </authorList>
    </citation>
    <scope>NUCLEOTIDE SEQUENCE</scope>
</reference>
<dbReference type="Proteomes" id="UP001497525">
    <property type="component" value="Unassembled WGS sequence"/>
</dbReference>
<dbReference type="Gene3D" id="2.10.50.10">
    <property type="entry name" value="Tumor Necrosis Factor Receptor, subunit A, domain 2"/>
    <property type="match status" value="1"/>
</dbReference>
<name>A0AAV2TEW9_CALDB</name>
<accession>A0AAV2TEW9</accession>
<keyword evidence="1" id="KW-1133">Transmembrane helix</keyword>
<keyword evidence="1" id="KW-0472">Membrane</keyword>
<proteinExistence type="predicted"/>
<organism evidence="3 4">
    <name type="scientific">Calicophoron daubneyi</name>
    <name type="common">Rumen fluke</name>
    <name type="synonym">Paramphistomum daubneyi</name>
    <dbReference type="NCBI Taxonomy" id="300641"/>
    <lineage>
        <taxon>Eukaryota</taxon>
        <taxon>Metazoa</taxon>
        <taxon>Spiralia</taxon>
        <taxon>Lophotrochozoa</taxon>
        <taxon>Platyhelminthes</taxon>
        <taxon>Trematoda</taxon>
        <taxon>Digenea</taxon>
        <taxon>Plagiorchiida</taxon>
        <taxon>Pronocephalata</taxon>
        <taxon>Paramphistomoidea</taxon>
        <taxon>Paramphistomidae</taxon>
        <taxon>Calicophoron</taxon>
    </lineage>
</organism>
<dbReference type="InterPro" id="IPR011641">
    <property type="entry name" value="Tyr-kin_ephrin_A/B_rcpt-like"/>
</dbReference>
<dbReference type="AlphaFoldDB" id="A0AAV2TEW9"/>
<evidence type="ECO:0000313" key="4">
    <source>
        <dbReference type="Proteomes" id="UP001497525"/>
    </source>
</evidence>
<feature type="domain" description="Tyrosine-protein kinase ephrin type A/B receptor-like" evidence="2">
    <location>
        <begin position="330"/>
        <end position="370"/>
    </location>
</feature>
<comment type="caution">
    <text evidence="3">The sequence shown here is derived from an EMBL/GenBank/DDBJ whole genome shotgun (WGS) entry which is preliminary data.</text>
</comment>
<sequence>MKRILGSQDPAEWVALNADLSQVAPVNSVAMWYNEIGEMIHVGKTLLVYVPPFEPSELSLYAIRSTKRLRLGFRHVFLGTYQSLRLSKVGSVVCKLLQTSSLDGRTDFWVYTKNRTTQVLQENKYKFEVYAQPRLIWSYAWLPTLTVAKSNKVINMGFLSETIRKWCSDACVDIIERRLPVKSFDHTDNRERDDTVGYYTEINIVLDLTRKPLHLFGDPNNGQLSYMHAQLKNSLDETILRSIGQHFRRTKLTLSVTVATRLLSLCPPGSSTLKPIPLLKYLHWHGTLNSPYKSRPFKLSSAYALTDWPITCVPCPEGHAPRLAYSFDGCHLCPRGSYLGQSNWPSSGGCLPCPPGLSTDRTGATSIDECLLNGGAVVRWGLGYLLKTWLALQQTIVGIPGREIQTRAGESRTNSAWGWLGGLGWKIWIGFGLYLSTTACLIALALYRLHLYWKLRSIYARRFRILLKAAVIGQINLINGIKMRAIERPVPKN</sequence>
<evidence type="ECO:0000259" key="2">
    <source>
        <dbReference type="Pfam" id="PF07699"/>
    </source>
</evidence>
<feature type="transmembrane region" description="Helical" evidence="1">
    <location>
        <begin position="427"/>
        <end position="447"/>
    </location>
</feature>
<gene>
    <name evidence="3" type="ORF">CDAUBV1_LOCUS10090</name>
</gene>
<dbReference type="Pfam" id="PF07699">
    <property type="entry name" value="Ephrin_rec_like"/>
    <property type="match status" value="1"/>
</dbReference>
<dbReference type="SMART" id="SM01411">
    <property type="entry name" value="Ephrin_rec_like"/>
    <property type="match status" value="1"/>
</dbReference>
<protein>
    <recommendedName>
        <fullName evidence="2">Tyrosine-protein kinase ephrin type A/B receptor-like domain-containing protein</fullName>
    </recommendedName>
</protein>
<keyword evidence="1" id="KW-0812">Transmembrane</keyword>